<dbReference type="AlphaFoldDB" id="Q8TEG2"/>
<proteinExistence type="evidence at transcript level"/>
<sequence>PDHGVRPCAGWQMPNRDHIPMPPPQAPAAGVICQAGEKCPASVKCVRDPLPTALGGAGVSLQSQPCGPSTAPRPKAIRALMAVPTNHSSHCGPRPPPPTRGSLHLTSSGAVSLLCARARGLAHPLSCSLAHPLLGKTWTCH</sequence>
<accession>Q8TEG2</accession>
<dbReference type="EMBL" id="AK074162">
    <property type="protein sequence ID" value="BAB84988.1"/>
    <property type="molecule type" value="mRNA"/>
</dbReference>
<evidence type="ECO:0000313" key="1">
    <source>
        <dbReference type="EMBL" id="BAB84988.1"/>
    </source>
</evidence>
<protein>
    <submittedName>
        <fullName evidence="1">FLJ00235 protein</fullName>
    </submittedName>
</protein>
<reference evidence="1" key="1">
    <citation type="submission" date="2002-01" db="EMBL/GenBank/DDBJ databases">
        <title>The nucleotide sequence of a long cDNA clone isolated from human spleen.</title>
        <authorList>
            <person name="Jikuya H."/>
            <person name="Takano J."/>
            <person name="Nomura N."/>
            <person name="Kikuno R."/>
            <person name="Nagase T."/>
            <person name="Ohara O."/>
        </authorList>
    </citation>
    <scope>NUCLEOTIDE SEQUENCE</scope>
    <source>
        <tissue evidence="1">Spleen</tissue>
    </source>
</reference>
<gene>
    <name evidence="1" type="primary">FLJ00235</name>
</gene>
<feature type="non-terminal residue" evidence="1">
    <location>
        <position position="1"/>
    </location>
</feature>
<organism evidence="1">
    <name type="scientific">Homo sapiens</name>
    <name type="common">Human</name>
    <dbReference type="NCBI Taxonomy" id="9606"/>
    <lineage>
        <taxon>Eukaryota</taxon>
        <taxon>Metazoa</taxon>
        <taxon>Chordata</taxon>
        <taxon>Craniata</taxon>
        <taxon>Vertebrata</taxon>
        <taxon>Euteleostomi</taxon>
        <taxon>Mammalia</taxon>
        <taxon>Eutheria</taxon>
        <taxon>Euarchontoglires</taxon>
        <taxon>Primates</taxon>
        <taxon>Haplorrhini</taxon>
        <taxon>Catarrhini</taxon>
        <taxon>Hominidae</taxon>
        <taxon>Homo</taxon>
    </lineage>
</organism>
<name>Q8TEG2_HUMAN</name>